<dbReference type="InterPro" id="IPR008847">
    <property type="entry name" value="Suf"/>
</dbReference>
<evidence type="ECO:0000313" key="6">
    <source>
        <dbReference type="EMBL" id="RWS07998.1"/>
    </source>
</evidence>
<evidence type="ECO:0000256" key="1">
    <source>
        <dbReference type="ARBA" id="ARBA00004123"/>
    </source>
</evidence>
<dbReference type="PANTHER" id="PTHR19980">
    <property type="entry name" value="RNA CLEAVAGE STIMULATION FACTOR"/>
    <property type="match status" value="1"/>
</dbReference>
<comment type="caution">
    <text evidence="6">The sequence shown here is derived from an EMBL/GenBank/DDBJ whole genome shotgun (WGS) entry which is preliminary data.</text>
</comment>
<name>A0A3S3NRT3_9ACAR</name>
<dbReference type="STRING" id="1965070.A0A3S3NRT3"/>
<proteinExistence type="predicted"/>
<organism evidence="6 7">
    <name type="scientific">Dinothrombium tinctorium</name>
    <dbReference type="NCBI Taxonomy" id="1965070"/>
    <lineage>
        <taxon>Eukaryota</taxon>
        <taxon>Metazoa</taxon>
        <taxon>Ecdysozoa</taxon>
        <taxon>Arthropoda</taxon>
        <taxon>Chelicerata</taxon>
        <taxon>Arachnida</taxon>
        <taxon>Acari</taxon>
        <taxon>Acariformes</taxon>
        <taxon>Trombidiformes</taxon>
        <taxon>Prostigmata</taxon>
        <taxon>Anystina</taxon>
        <taxon>Parasitengona</taxon>
        <taxon>Trombidioidea</taxon>
        <taxon>Trombidiidae</taxon>
        <taxon>Dinothrombium</taxon>
    </lineage>
</organism>
<evidence type="ECO:0000313" key="7">
    <source>
        <dbReference type="Proteomes" id="UP000285301"/>
    </source>
</evidence>
<sequence length="735" mass="84530">MAESRIKENAFDIDAWNVAIKEFQNKNIDEARSFYERLVAQFPLSGRYWKLYIEHEASLTSLRSTLCSFHFSFQQMKARNFDKVEKLFQRCLIKVLHIELWRCYLNYIKETKGQLTSFGEKMAQAYDFALDKIGIDIHSYPIWNDYVTFLKNVEAVGSYAENQKITAVRRVYQRGVINPMINIEALWKDYVAYEQGINQIIAEKMIADRSRDYMNARRVAKEYEAVTKGLNRNAPSLPPSSRPEDLKQVSLWKKYIQWEKSNPLRTEDQSLIVKRVIFAYEQCILCLGHYPDIWYEFAAYLEENARIASEKGDINQCKTLQDEVNAVYERATTTLLKNNVLIHFAFADFEEGRNRKEKATEIYNRLLENDDQNFDPTLVYIQYMKFARRSEGIKSARNVFKRAREDSRSGSQVYTCAALMEYYCSKDKTVACKIFELGLKKFGSDPDFILSYIDFLSHLNEENNTRVLFERVLTSGTLPNEKAIEIWNKFLEFESNIGDLSSIIKVEKRRAQALEKICKDVSPTAWLIDRYKFCDLMPCNSQELKSIGYVPRTNTTSGVNYNTASGQAVNGTDYSISTIKPDLRQLIPFKPKINPVPGAHTLPGGIFPPPPAIGSLLSQLPHPSCFHGPFVAIDELIKIFINSTQIPSYKDSTSNVIKPEGIQGPAGQKLFETALKAPVNFHTNNNSNDGHQEKIGFSTKRSVNAEEEDDVEGENSNQLPSFDIYRSRQMQKRVK</sequence>
<protein>
    <submittedName>
        <fullName evidence="6">Protein suppressor of forked-like protein</fullName>
    </submittedName>
</protein>
<evidence type="ECO:0000256" key="3">
    <source>
        <dbReference type="ARBA" id="ARBA00023242"/>
    </source>
</evidence>
<keyword evidence="2" id="KW-0677">Repeat</keyword>
<dbReference type="AlphaFoldDB" id="A0A3S3NRT3"/>
<dbReference type="OrthoDB" id="26282at2759"/>
<keyword evidence="7" id="KW-1185">Reference proteome</keyword>
<evidence type="ECO:0000256" key="4">
    <source>
        <dbReference type="SAM" id="MobiDB-lite"/>
    </source>
</evidence>
<dbReference type="GO" id="GO:0005634">
    <property type="term" value="C:nucleus"/>
    <property type="evidence" value="ECO:0007669"/>
    <property type="project" value="UniProtKB-SubCell"/>
</dbReference>
<feature type="domain" description="Suppressor of forked" evidence="5">
    <location>
        <begin position="2"/>
        <end position="544"/>
    </location>
</feature>
<dbReference type="Pfam" id="PF05843">
    <property type="entry name" value="Suf"/>
    <property type="match status" value="1"/>
</dbReference>
<dbReference type="SMART" id="SM00386">
    <property type="entry name" value="HAT"/>
    <property type="match status" value="11"/>
</dbReference>
<gene>
    <name evidence="6" type="ORF">B4U79_09463</name>
</gene>
<dbReference type="FunFam" id="1.25.40.1040:FF:000002">
    <property type="entry name" value="Cleavage stimulation factor subunit 3"/>
    <property type="match status" value="1"/>
</dbReference>
<dbReference type="InterPro" id="IPR003107">
    <property type="entry name" value="HAT"/>
</dbReference>
<keyword evidence="3" id="KW-0539">Nucleus</keyword>
<dbReference type="Proteomes" id="UP000285301">
    <property type="component" value="Unassembled WGS sequence"/>
</dbReference>
<evidence type="ECO:0000259" key="5">
    <source>
        <dbReference type="Pfam" id="PF05843"/>
    </source>
</evidence>
<dbReference type="InterPro" id="IPR011990">
    <property type="entry name" value="TPR-like_helical_dom_sf"/>
</dbReference>
<dbReference type="Gene3D" id="1.25.40.1040">
    <property type="match status" value="1"/>
</dbReference>
<dbReference type="PANTHER" id="PTHR19980:SF0">
    <property type="entry name" value="CLEAVAGE STIMULATION FACTOR SUBUNIT 3"/>
    <property type="match status" value="1"/>
</dbReference>
<dbReference type="GO" id="GO:0003729">
    <property type="term" value="F:mRNA binding"/>
    <property type="evidence" value="ECO:0007669"/>
    <property type="project" value="TreeGrafter"/>
</dbReference>
<comment type="subcellular location">
    <subcellularLocation>
        <location evidence="1">Nucleus</location>
    </subcellularLocation>
</comment>
<accession>A0A3S3NRT3</accession>
<dbReference type="EMBL" id="NCKU01003190">
    <property type="protein sequence ID" value="RWS07998.1"/>
    <property type="molecule type" value="Genomic_DNA"/>
</dbReference>
<dbReference type="GO" id="GO:0031124">
    <property type="term" value="P:mRNA 3'-end processing"/>
    <property type="evidence" value="ECO:0007669"/>
    <property type="project" value="InterPro"/>
</dbReference>
<feature type="region of interest" description="Disordered" evidence="4">
    <location>
        <begin position="681"/>
        <end position="735"/>
    </location>
</feature>
<reference evidence="6 7" key="1">
    <citation type="journal article" date="2018" name="Gigascience">
        <title>Genomes of trombidid mites reveal novel predicted allergens and laterally-transferred genes associated with secondary metabolism.</title>
        <authorList>
            <person name="Dong X."/>
            <person name="Chaisiri K."/>
            <person name="Xia D."/>
            <person name="Armstrong S.D."/>
            <person name="Fang Y."/>
            <person name="Donnelly M.J."/>
            <person name="Kadowaki T."/>
            <person name="McGarry J.W."/>
            <person name="Darby A.C."/>
            <person name="Makepeace B.L."/>
        </authorList>
    </citation>
    <scope>NUCLEOTIDE SEQUENCE [LARGE SCALE GENOMIC DNA]</scope>
    <source>
        <strain evidence="6">UoL-WK</strain>
    </source>
</reference>
<dbReference type="InterPro" id="IPR045243">
    <property type="entry name" value="Rna14-like"/>
</dbReference>
<dbReference type="SUPFAM" id="SSF48452">
    <property type="entry name" value="TPR-like"/>
    <property type="match status" value="1"/>
</dbReference>
<evidence type="ECO:0000256" key="2">
    <source>
        <dbReference type="ARBA" id="ARBA00022737"/>
    </source>
</evidence>